<keyword evidence="1" id="KW-1133">Transmembrane helix</keyword>
<evidence type="ECO:0000256" key="1">
    <source>
        <dbReference type="SAM" id="Phobius"/>
    </source>
</evidence>
<keyword evidence="1" id="KW-0812">Transmembrane</keyword>
<protein>
    <submittedName>
        <fullName evidence="2">Uncharacterized protein</fullName>
    </submittedName>
</protein>
<comment type="caution">
    <text evidence="2">The sequence shown here is derived from an EMBL/GenBank/DDBJ whole genome shotgun (WGS) entry which is preliminary data.</text>
</comment>
<proteinExistence type="predicted"/>
<feature type="transmembrane region" description="Helical" evidence="1">
    <location>
        <begin position="74"/>
        <end position="95"/>
    </location>
</feature>
<organism evidence="2 3">
    <name type="scientific">Roseofilum halophilum BLCC-M91</name>
    <dbReference type="NCBI Taxonomy" id="3022259"/>
    <lineage>
        <taxon>Bacteria</taxon>
        <taxon>Bacillati</taxon>
        <taxon>Cyanobacteriota</taxon>
        <taxon>Cyanophyceae</taxon>
        <taxon>Desertifilales</taxon>
        <taxon>Desertifilaceae</taxon>
        <taxon>Roseofilum</taxon>
        <taxon>Roseofilum halophilum</taxon>
    </lineage>
</organism>
<dbReference type="RefSeq" id="WP_283761800.1">
    <property type="nucleotide sequence ID" value="NZ_JAQPOK010000052.1"/>
</dbReference>
<dbReference type="Proteomes" id="UP001231370">
    <property type="component" value="Unassembled WGS sequence"/>
</dbReference>
<sequence>MPVSSDSEPGNEPSILRRFASLIGLLGVSLFFTGWIYRWVYYLKFHLEVTTLEFSVESFLIVPMQVLFADGRAIVRSAIAFCLTIFQIYMTLLAIQSLTEIAQFYYQHLQNHWSRKNTFIYRLLSELLQFKPLNFDSIKVLRSLVDEAVIVSWVLIILFHLAQSQAIQDAQRDMGINSTLPVVTFIVPENSIPLGSKLNDPGSLKRPVEGFRFFGDFQGFEGFKGDENNEVYDPENPLRVWRLLLERDGWIYLLPTTPGEENPNTSPPVIAVPKSMYGDQLMILAPTFQPPELPNEKD</sequence>
<name>A0ABT7BH14_9CYAN</name>
<keyword evidence="1" id="KW-0472">Membrane</keyword>
<keyword evidence="3" id="KW-1185">Reference proteome</keyword>
<feature type="transmembrane region" description="Helical" evidence="1">
    <location>
        <begin position="15"/>
        <end position="37"/>
    </location>
</feature>
<reference evidence="2 3" key="1">
    <citation type="submission" date="2023-01" db="EMBL/GenBank/DDBJ databases">
        <title>Novel diversity within Roseofilum (Cyanobacteria; Desertifilaceae) from marine benthic mats with descriptions of four novel species.</title>
        <authorList>
            <person name="Wang Y."/>
            <person name="Berthold D.E."/>
            <person name="Hu J."/>
            <person name="Lefler F.W."/>
            <person name="Laughinghouse H.D. IV."/>
        </authorList>
    </citation>
    <scope>NUCLEOTIDE SEQUENCE [LARGE SCALE GENOMIC DNA]</scope>
    <source>
        <strain evidence="2 3">BLCC-M91</strain>
    </source>
</reference>
<evidence type="ECO:0000313" key="3">
    <source>
        <dbReference type="Proteomes" id="UP001231370"/>
    </source>
</evidence>
<dbReference type="EMBL" id="JAQPOK010000052">
    <property type="protein sequence ID" value="MDJ1178484.1"/>
    <property type="molecule type" value="Genomic_DNA"/>
</dbReference>
<evidence type="ECO:0000313" key="2">
    <source>
        <dbReference type="EMBL" id="MDJ1178484.1"/>
    </source>
</evidence>
<accession>A0ABT7BH14</accession>
<gene>
    <name evidence="2" type="ORF">PJF56_06375</name>
</gene>